<keyword evidence="5" id="KW-0460">Magnesium</keyword>
<feature type="domain" description="YchF C-terminal" evidence="6">
    <location>
        <begin position="139"/>
        <end position="222"/>
    </location>
</feature>
<keyword evidence="2" id="KW-0479">Metal-binding</keyword>
<dbReference type="Gene3D" id="3.40.50.300">
    <property type="entry name" value="P-loop containing nucleotide triphosphate hydrolases"/>
    <property type="match status" value="1"/>
</dbReference>
<dbReference type="SUPFAM" id="SSF52540">
    <property type="entry name" value="P-loop containing nucleoside triphosphate hydrolases"/>
    <property type="match status" value="1"/>
</dbReference>
<dbReference type="Gene3D" id="3.10.20.30">
    <property type="match status" value="1"/>
</dbReference>
<dbReference type="GO" id="GO:0005737">
    <property type="term" value="C:cytoplasm"/>
    <property type="evidence" value="ECO:0007669"/>
    <property type="project" value="TreeGrafter"/>
</dbReference>
<dbReference type="InterPro" id="IPR013029">
    <property type="entry name" value="YchF_C"/>
</dbReference>
<evidence type="ECO:0000256" key="2">
    <source>
        <dbReference type="ARBA" id="ARBA00022723"/>
    </source>
</evidence>
<proteinExistence type="predicted"/>
<dbReference type="GO" id="GO:0016887">
    <property type="term" value="F:ATP hydrolysis activity"/>
    <property type="evidence" value="ECO:0007669"/>
    <property type="project" value="TreeGrafter"/>
</dbReference>
<evidence type="ECO:0000259" key="6">
    <source>
        <dbReference type="Pfam" id="PF06071"/>
    </source>
</evidence>
<evidence type="ECO:0000256" key="1">
    <source>
        <dbReference type="ARBA" id="ARBA00001946"/>
    </source>
</evidence>
<name>A0A1F5G4K2_9BACT</name>
<dbReference type="Pfam" id="PF06071">
    <property type="entry name" value="YchF-GTPase_C"/>
    <property type="match status" value="1"/>
</dbReference>
<comment type="cofactor">
    <cofactor evidence="1">
        <name>Mg(2+)</name>
        <dbReference type="ChEBI" id="CHEBI:18420"/>
    </cofactor>
</comment>
<dbReference type="GO" id="GO:0046872">
    <property type="term" value="F:metal ion binding"/>
    <property type="evidence" value="ECO:0007669"/>
    <property type="project" value="UniProtKB-KW"/>
</dbReference>
<dbReference type="InterPro" id="IPR027417">
    <property type="entry name" value="P-loop_NTPase"/>
</dbReference>
<gene>
    <name evidence="7" type="ORF">A2Z23_01220</name>
</gene>
<keyword evidence="3" id="KW-0547">Nucleotide-binding</keyword>
<evidence type="ECO:0000313" key="7">
    <source>
        <dbReference type="EMBL" id="OGD86810.1"/>
    </source>
</evidence>
<evidence type="ECO:0000313" key="8">
    <source>
        <dbReference type="Proteomes" id="UP000176628"/>
    </source>
</evidence>
<evidence type="ECO:0000256" key="4">
    <source>
        <dbReference type="ARBA" id="ARBA00022840"/>
    </source>
</evidence>
<sequence>MKDLETVGKSLEEAKIHVKTDPKLQEKVNLLEKAKIGLEEGKLIKNFLNEEELQEISDLFLLTAKPQLLVLNVSEAQLSEGSEELQIALPTKPLLISAKLESELSAFSEEESEEYLKTSGISQTGLDKIIKESYKLLALITFFTIAKGTQVQAWPLRRGETALRASSLVHSDFERGFITSEVLQFQDLLNSGSWQKAHEVGKIQTCGRDYEVANGDIIEFKAKI</sequence>
<dbReference type="FunFam" id="3.10.20.30:FF:000029">
    <property type="entry name" value="Obg-like ATPase 1"/>
    <property type="match status" value="1"/>
</dbReference>
<dbReference type="PANTHER" id="PTHR23305">
    <property type="entry name" value="OBG GTPASE FAMILY"/>
    <property type="match status" value="1"/>
</dbReference>
<dbReference type="Gene3D" id="1.10.150.300">
    <property type="entry name" value="TGS-like domain"/>
    <property type="match status" value="1"/>
</dbReference>
<protein>
    <recommendedName>
        <fullName evidence="6">YchF C-terminal domain-containing protein</fullName>
    </recommendedName>
</protein>
<dbReference type="AlphaFoldDB" id="A0A1F5G4K2"/>
<keyword evidence="4" id="KW-0067">ATP-binding</keyword>
<dbReference type="PANTHER" id="PTHR23305:SF18">
    <property type="entry name" value="OBG-TYPE G DOMAIN-CONTAINING PROTEIN"/>
    <property type="match status" value="1"/>
</dbReference>
<dbReference type="InterPro" id="IPR012675">
    <property type="entry name" value="Beta-grasp_dom_sf"/>
</dbReference>
<comment type="caution">
    <text evidence="7">The sequence shown here is derived from an EMBL/GenBank/DDBJ whole genome shotgun (WGS) entry which is preliminary data.</text>
</comment>
<dbReference type="InterPro" id="IPR023192">
    <property type="entry name" value="TGS-like_dom_sf"/>
</dbReference>
<dbReference type="InterPro" id="IPR012676">
    <property type="entry name" value="TGS-like"/>
</dbReference>
<dbReference type="Proteomes" id="UP000176628">
    <property type="component" value="Unassembled WGS sequence"/>
</dbReference>
<evidence type="ECO:0000256" key="5">
    <source>
        <dbReference type="ARBA" id="ARBA00022842"/>
    </source>
</evidence>
<dbReference type="EMBL" id="MFAV01000006">
    <property type="protein sequence ID" value="OGD86810.1"/>
    <property type="molecule type" value="Genomic_DNA"/>
</dbReference>
<reference evidence="7 8" key="1">
    <citation type="journal article" date="2016" name="Nat. Commun.">
        <title>Thousands of microbial genomes shed light on interconnected biogeochemical processes in an aquifer system.</title>
        <authorList>
            <person name="Anantharaman K."/>
            <person name="Brown C.T."/>
            <person name="Hug L.A."/>
            <person name="Sharon I."/>
            <person name="Castelle C.J."/>
            <person name="Probst A.J."/>
            <person name="Thomas B.C."/>
            <person name="Singh A."/>
            <person name="Wilkins M.J."/>
            <person name="Karaoz U."/>
            <person name="Brodie E.L."/>
            <person name="Williams K.H."/>
            <person name="Hubbard S.S."/>
            <person name="Banfield J.F."/>
        </authorList>
    </citation>
    <scope>NUCLEOTIDE SEQUENCE [LARGE SCALE GENOMIC DNA]</scope>
</reference>
<dbReference type="GO" id="GO:0005524">
    <property type="term" value="F:ATP binding"/>
    <property type="evidence" value="ECO:0007669"/>
    <property type="project" value="UniProtKB-KW"/>
</dbReference>
<dbReference type="SUPFAM" id="SSF81271">
    <property type="entry name" value="TGS-like"/>
    <property type="match status" value="1"/>
</dbReference>
<accession>A0A1F5G4K2</accession>
<evidence type="ECO:0000256" key="3">
    <source>
        <dbReference type="ARBA" id="ARBA00022741"/>
    </source>
</evidence>
<organism evidence="7 8">
    <name type="scientific">Candidatus Curtissbacteria bacterium RBG_16_39_7</name>
    <dbReference type="NCBI Taxonomy" id="1797707"/>
    <lineage>
        <taxon>Bacteria</taxon>
        <taxon>Candidatus Curtissiibacteriota</taxon>
    </lineage>
</organism>